<feature type="coiled-coil region" evidence="1">
    <location>
        <begin position="210"/>
        <end position="244"/>
    </location>
</feature>
<organism evidence="3">
    <name type="scientific">Neurospora crassa</name>
    <dbReference type="NCBI Taxonomy" id="5141"/>
    <lineage>
        <taxon>Eukaryota</taxon>
        <taxon>Fungi</taxon>
        <taxon>Dikarya</taxon>
        <taxon>Ascomycota</taxon>
        <taxon>Pezizomycotina</taxon>
        <taxon>Sordariomycetes</taxon>
        <taxon>Sordariomycetidae</taxon>
        <taxon>Sordariales</taxon>
        <taxon>Sordariaceae</taxon>
        <taxon>Neurospora</taxon>
    </lineage>
</organism>
<reference evidence="3" key="2">
    <citation type="submission" date="2004-01" db="EMBL/GenBank/DDBJ databases">
        <authorList>
            <person name="German Neurospora genome project"/>
        </authorList>
    </citation>
    <scope>NUCLEOTIDE SEQUENCE</scope>
</reference>
<evidence type="ECO:0000256" key="1">
    <source>
        <dbReference type="SAM" id="Coils"/>
    </source>
</evidence>
<keyword evidence="1" id="KW-0175">Coiled coil</keyword>
<name>Q6NE86_NEUCS</name>
<proteinExistence type="predicted"/>
<dbReference type="EMBL" id="BX295538">
    <property type="protein sequence ID" value="CAF06276.1"/>
    <property type="molecule type" value="Genomic_DNA"/>
</dbReference>
<dbReference type="AlphaFoldDB" id="Q6NE86"/>
<evidence type="ECO:0000313" key="3">
    <source>
        <dbReference type="EMBL" id="CAF06276.1"/>
    </source>
</evidence>
<accession>Q6NE86</accession>
<dbReference type="VEuPathDB" id="FungiDB:NCU05614"/>
<sequence length="454" mass="50848">MAPSKAHIFPNNMGPHTNNRMGLSQPSNGENLTMAPVTSHTSSIEMGPLVDNDTDHFQPFGFENMDWLRNSGLIDEGSIQQPTPSSEFLQSQSKVEPQATQHGAQEQGQLMSSTDFDQVCTADAKASVEDNQVRNDDNSAERSVMNVDQAQCQELNEILKAIGGINLHSTTHYQALVNQLQDNRSYFEVQFGDLKKQMEESLPQGKSPAAMTVEGELAQEKERRRKLESDCQNQAKDIIRLKSEVQRLLGVCHQYFFAQQPPVQGAPIQQFQTQQLQAQNRRVQLLHAQQLEAQKFHTQAQQLSAQQFQAHQPQVLQPQVLQPPMESTQHLYKHLMNYCQPAPFPPGLNGLENSFEQHPGLKEIQPGPTSVPTPTDFQFGFSTNGVFEGSKGVGRPNVTLDSFDLRAEEHADAGERINAYNLETKFLEAEKYLEFCQTCLSSAFCYPCVVCYHA</sequence>
<feature type="compositionally biased region" description="Polar residues" evidence="2">
    <location>
        <begin position="78"/>
        <end position="111"/>
    </location>
</feature>
<reference evidence="3" key="1">
    <citation type="submission" date="2003-03" db="EMBL/GenBank/DDBJ databases">
        <authorList>
            <person name="Schulte U."/>
            <person name="Aign V."/>
            <person name="Hoheisel J."/>
            <person name="Brandt P."/>
            <person name="Fartmann B."/>
            <person name="Holland R."/>
            <person name="Nyakatura G."/>
            <person name="Mewes H.W."/>
            <person name="Mannhaupt G."/>
        </authorList>
    </citation>
    <scope>NUCLEOTIDE SEQUENCE</scope>
</reference>
<feature type="region of interest" description="Disordered" evidence="2">
    <location>
        <begin position="75"/>
        <end position="111"/>
    </location>
</feature>
<evidence type="ECO:0000256" key="2">
    <source>
        <dbReference type="SAM" id="MobiDB-lite"/>
    </source>
</evidence>
<protein>
    <submittedName>
        <fullName evidence="3">Uncharacterized protein</fullName>
    </submittedName>
</protein>